<dbReference type="KEGG" id="ttu:TERTU_2417"/>
<dbReference type="RefSeq" id="WP_015820198.1">
    <property type="nucleotide sequence ID" value="NC_012997.1"/>
</dbReference>
<keyword evidence="5 8" id="KW-0812">Transmembrane</keyword>
<dbReference type="STRING" id="377629.TERTU_2417"/>
<evidence type="ECO:0000256" key="2">
    <source>
        <dbReference type="ARBA" id="ARBA00022475"/>
    </source>
</evidence>
<feature type="transmembrane region" description="Helical" evidence="8">
    <location>
        <begin position="346"/>
        <end position="368"/>
    </location>
</feature>
<dbReference type="Proteomes" id="UP000009080">
    <property type="component" value="Chromosome"/>
</dbReference>
<evidence type="ECO:0000259" key="9">
    <source>
        <dbReference type="Pfam" id="PF13231"/>
    </source>
</evidence>
<dbReference type="CAZy" id="GT83">
    <property type="family name" value="Glycosyltransferase Family 83"/>
</dbReference>
<dbReference type="AlphaFoldDB" id="C5BKY2"/>
<keyword evidence="3" id="KW-0328">Glycosyltransferase</keyword>
<dbReference type="PANTHER" id="PTHR33908">
    <property type="entry name" value="MANNOSYLTRANSFERASE YKCB-RELATED"/>
    <property type="match status" value="1"/>
</dbReference>
<dbReference type="EMBL" id="CP001614">
    <property type="protein sequence ID" value="ACR14082.1"/>
    <property type="molecule type" value="Genomic_DNA"/>
</dbReference>
<dbReference type="InterPro" id="IPR050297">
    <property type="entry name" value="LipidA_mod_glycosyltrf_83"/>
</dbReference>
<dbReference type="HOGENOM" id="CLU_019200_0_1_6"/>
<feature type="transmembrane region" description="Helical" evidence="8">
    <location>
        <begin position="211"/>
        <end position="232"/>
    </location>
</feature>
<feature type="transmembrane region" description="Helical" evidence="8">
    <location>
        <begin position="318"/>
        <end position="334"/>
    </location>
</feature>
<comment type="subcellular location">
    <subcellularLocation>
        <location evidence="1">Cell membrane</location>
        <topology evidence="1">Multi-pass membrane protein</topology>
    </subcellularLocation>
</comment>
<evidence type="ECO:0000256" key="7">
    <source>
        <dbReference type="ARBA" id="ARBA00023136"/>
    </source>
</evidence>
<dbReference type="GO" id="GO:0005886">
    <property type="term" value="C:plasma membrane"/>
    <property type="evidence" value="ECO:0007669"/>
    <property type="project" value="UniProtKB-SubCell"/>
</dbReference>
<evidence type="ECO:0000256" key="1">
    <source>
        <dbReference type="ARBA" id="ARBA00004651"/>
    </source>
</evidence>
<name>C5BKY2_TERTT</name>
<evidence type="ECO:0000256" key="3">
    <source>
        <dbReference type="ARBA" id="ARBA00022676"/>
    </source>
</evidence>
<dbReference type="GO" id="GO:0009103">
    <property type="term" value="P:lipopolysaccharide biosynthetic process"/>
    <property type="evidence" value="ECO:0007669"/>
    <property type="project" value="UniProtKB-ARBA"/>
</dbReference>
<keyword evidence="11" id="KW-1185">Reference proteome</keyword>
<dbReference type="GO" id="GO:0016763">
    <property type="term" value="F:pentosyltransferase activity"/>
    <property type="evidence" value="ECO:0007669"/>
    <property type="project" value="TreeGrafter"/>
</dbReference>
<feature type="domain" description="Glycosyltransferase RgtA/B/C/D-like" evidence="9">
    <location>
        <begin position="68"/>
        <end position="229"/>
    </location>
</feature>
<feature type="transmembrane region" description="Helical" evidence="8">
    <location>
        <begin position="296"/>
        <end position="312"/>
    </location>
</feature>
<evidence type="ECO:0000313" key="11">
    <source>
        <dbReference type="Proteomes" id="UP000009080"/>
    </source>
</evidence>
<dbReference type="OrthoDB" id="9775035at2"/>
<dbReference type="eggNOG" id="COG1807">
    <property type="taxonomic scope" value="Bacteria"/>
</dbReference>
<dbReference type="GO" id="GO:0010041">
    <property type="term" value="P:response to iron(III) ion"/>
    <property type="evidence" value="ECO:0007669"/>
    <property type="project" value="TreeGrafter"/>
</dbReference>
<accession>C5BKY2</accession>
<keyword evidence="2" id="KW-1003">Cell membrane</keyword>
<dbReference type="PANTHER" id="PTHR33908:SF3">
    <property type="entry name" value="UNDECAPRENYL PHOSPHATE-ALPHA-4-AMINO-4-DEOXY-L-ARABINOSE ARABINOSYL TRANSFERASE"/>
    <property type="match status" value="1"/>
</dbReference>
<keyword evidence="6 8" id="KW-1133">Transmembrane helix</keyword>
<evidence type="ECO:0000256" key="6">
    <source>
        <dbReference type="ARBA" id="ARBA00022989"/>
    </source>
</evidence>
<keyword evidence="4" id="KW-0808">Transferase</keyword>
<reference evidence="10 11" key="1">
    <citation type="journal article" date="2009" name="PLoS ONE">
        <title>The complete genome of Teredinibacter turnerae T7901: an intracellular endosymbiont of marine wood-boring bivalves (shipworms).</title>
        <authorList>
            <person name="Yang J.C."/>
            <person name="Madupu R."/>
            <person name="Durkin A.S."/>
            <person name="Ekborg N.A."/>
            <person name="Pedamallu C.S."/>
            <person name="Hostetler J.B."/>
            <person name="Radune D."/>
            <person name="Toms B.S."/>
            <person name="Henrissat B."/>
            <person name="Coutinho P.M."/>
            <person name="Schwarz S."/>
            <person name="Field L."/>
            <person name="Trindade-Silva A.E."/>
            <person name="Soares C.A.G."/>
            <person name="Elshahawi S."/>
            <person name="Hanora A."/>
            <person name="Schmidt E.W."/>
            <person name="Haygood M.G."/>
            <person name="Posfai J."/>
            <person name="Benner J."/>
            <person name="Madinger C."/>
            <person name="Nove J."/>
            <person name="Anton B."/>
            <person name="Chaudhary K."/>
            <person name="Foster J."/>
            <person name="Holman A."/>
            <person name="Kumar S."/>
            <person name="Lessard P.A."/>
            <person name="Luyten Y.A."/>
            <person name="Slatko B."/>
            <person name="Wood N."/>
            <person name="Wu B."/>
            <person name="Teplitski M."/>
            <person name="Mougous J.D."/>
            <person name="Ward N."/>
            <person name="Eisen J.A."/>
            <person name="Badger J.H."/>
            <person name="Distel D.L."/>
        </authorList>
    </citation>
    <scope>NUCLEOTIDE SEQUENCE [LARGE SCALE GENOMIC DNA]</scope>
    <source>
        <strain evidence="11">ATCC 39867 / T7901</strain>
    </source>
</reference>
<gene>
    <name evidence="10" type="ordered locus">TERTU_2417</name>
</gene>
<sequence>MNNVSIALKRLLFSQKALYLSFAISLFLGLGSVALFDLDEGAFTEATREMLDTGVYSATYLDGEPRYDKPIFFYWLQAASISTFGFNEWAFRLPSALMACLWALALMSFARQYIGRQRGLIAALFMVNSVWVALIARSAIADATLNLFLSLALFDIWRFFESQRKQHALRVYLWMSLAMLTKGPIGVVVPLLVSLIYLVTNRGERNQYQAYWYFPGWILFLAVLAPWLVAVYHEQGAGFFQGFIVEHNLKRFSATRESHGGSLLYYFGALPLILLPLSGLLFVAIANAKRLWRDKLNRFLLIWFAVVFVIFSFSKTQLPHYILNGCVPLFLLLARQTSLFRRNRWVLVFPIVLALLMVFLPQVLAIAAETTRGYDGANLARHGTFFPPLYGAISIALLVAVLALTFAPRMRTWQRLVLSGLAINAFVFTQFVQVASEFQQRPVHEAIATLEARAQQTGETPQVVAWRMHMPSFSVYRQQITPLRAPRPGEIALVRVDRVKALQELLAQTLPEYRNHIIWHFGGLMLVQVDPIPTQQN</sequence>
<keyword evidence="7 8" id="KW-0472">Membrane</keyword>
<feature type="transmembrane region" description="Helical" evidence="8">
    <location>
        <begin position="263"/>
        <end position="284"/>
    </location>
</feature>
<evidence type="ECO:0000256" key="8">
    <source>
        <dbReference type="SAM" id="Phobius"/>
    </source>
</evidence>
<proteinExistence type="predicted"/>
<evidence type="ECO:0000313" key="10">
    <source>
        <dbReference type="EMBL" id="ACR14082.1"/>
    </source>
</evidence>
<dbReference type="Pfam" id="PF13231">
    <property type="entry name" value="PMT_2"/>
    <property type="match status" value="1"/>
</dbReference>
<organism evidence="10 11">
    <name type="scientific">Teredinibacter turnerae (strain ATCC 39867 / T7901)</name>
    <dbReference type="NCBI Taxonomy" id="377629"/>
    <lineage>
        <taxon>Bacteria</taxon>
        <taxon>Pseudomonadati</taxon>
        <taxon>Pseudomonadota</taxon>
        <taxon>Gammaproteobacteria</taxon>
        <taxon>Cellvibrionales</taxon>
        <taxon>Cellvibrionaceae</taxon>
        <taxon>Teredinibacter</taxon>
    </lineage>
</organism>
<dbReference type="InterPro" id="IPR038731">
    <property type="entry name" value="RgtA/B/C-like"/>
</dbReference>
<feature type="transmembrane region" description="Helical" evidence="8">
    <location>
        <begin position="388"/>
        <end position="407"/>
    </location>
</feature>
<evidence type="ECO:0000256" key="5">
    <source>
        <dbReference type="ARBA" id="ARBA00022692"/>
    </source>
</evidence>
<evidence type="ECO:0000256" key="4">
    <source>
        <dbReference type="ARBA" id="ARBA00022679"/>
    </source>
</evidence>
<feature type="transmembrane region" description="Helical" evidence="8">
    <location>
        <begin position="172"/>
        <end position="199"/>
    </location>
</feature>
<feature type="transmembrane region" description="Helical" evidence="8">
    <location>
        <begin position="120"/>
        <end position="136"/>
    </location>
</feature>
<protein>
    <submittedName>
        <fullName evidence="10">Glycosyltransferase family 83 domain protein</fullName>
    </submittedName>
</protein>
<feature type="transmembrane region" description="Helical" evidence="8">
    <location>
        <begin position="17"/>
        <end position="36"/>
    </location>
</feature>